<proteinExistence type="predicted"/>
<evidence type="ECO:0000313" key="1">
    <source>
        <dbReference type="EMBL" id="KAF4119861.1"/>
    </source>
</evidence>
<dbReference type="EMBL" id="JAANYQ010000020">
    <property type="protein sequence ID" value="KAF4119861.1"/>
    <property type="molecule type" value="Genomic_DNA"/>
</dbReference>
<accession>A0A9P4YQP5</accession>
<dbReference type="Proteomes" id="UP000749293">
    <property type="component" value="Unassembled WGS sequence"/>
</dbReference>
<evidence type="ECO:0000313" key="2">
    <source>
        <dbReference type="Proteomes" id="UP000749293"/>
    </source>
</evidence>
<comment type="caution">
    <text evidence="1">The sequence shown here is derived from an EMBL/GenBank/DDBJ whole genome shotgun (WGS) entry which is preliminary data.</text>
</comment>
<dbReference type="GeneID" id="55969777"/>
<gene>
    <name evidence="1" type="ORF">GMORB2_3549</name>
</gene>
<reference evidence="1" key="1">
    <citation type="submission" date="2020-03" db="EMBL/GenBank/DDBJ databases">
        <title>Site-based positive gene gene selection in Geosmithia morbida across the United States reveals a broad range of putative effectors and factors for local host and environmental adapation.</title>
        <authorList>
            <person name="Onufrak A."/>
            <person name="Murdoch R.W."/>
            <person name="Gazis R."/>
            <person name="Huff M."/>
            <person name="Staton M."/>
            <person name="Klingeman W."/>
            <person name="Hadziabdic D."/>
        </authorList>
    </citation>
    <scope>NUCLEOTIDE SEQUENCE</scope>
    <source>
        <strain evidence="1">1262</strain>
    </source>
</reference>
<sequence>MCIKNHPEISAVGGIVQSSGGAKWDCHVCGFEGMLWRTTRACLQCTHIICVLCPVTHVLLDHSLA</sequence>
<dbReference type="AlphaFoldDB" id="A0A9P4YQP5"/>
<organism evidence="1 2">
    <name type="scientific">Geosmithia morbida</name>
    <dbReference type="NCBI Taxonomy" id="1094350"/>
    <lineage>
        <taxon>Eukaryota</taxon>
        <taxon>Fungi</taxon>
        <taxon>Dikarya</taxon>
        <taxon>Ascomycota</taxon>
        <taxon>Pezizomycotina</taxon>
        <taxon>Sordariomycetes</taxon>
        <taxon>Hypocreomycetidae</taxon>
        <taxon>Hypocreales</taxon>
        <taxon>Bionectriaceae</taxon>
        <taxon>Geosmithia</taxon>
    </lineage>
</organism>
<keyword evidence="2" id="KW-1185">Reference proteome</keyword>
<dbReference type="RefSeq" id="XP_035318513.1">
    <property type="nucleotide sequence ID" value="XM_035465525.1"/>
</dbReference>
<name>A0A9P4YQP5_9HYPO</name>
<protein>
    <submittedName>
        <fullName evidence="1">Uncharacterized protein</fullName>
    </submittedName>
</protein>